<dbReference type="Proteomes" id="UP000095767">
    <property type="component" value="Unassembled WGS sequence"/>
</dbReference>
<dbReference type="EMBL" id="LWDX02001178">
    <property type="protein sequence ID" value="OEL38603.1"/>
    <property type="molecule type" value="Genomic_DNA"/>
</dbReference>
<evidence type="ECO:0000313" key="2">
    <source>
        <dbReference type="Proteomes" id="UP000095767"/>
    </source>
</evidence>
<accession>A0A1E5WMM9</accession>
<sequence length="85" mass="10193">LLLRCVFSREVWFKTLLRASWQHLVPALEGSLPSWWLLARKQVVKVRRQTFDSLCLLLSRHMWLERSNRVFRNVPVTRLAGRCNF</sequence>
<proteinExistence type="predicted"/>
<keyword evidence="2" id="KW-1185">Reference proteome</keyword>
<comment type="caution">
    <text evidence="1">The sequence shown here is derived from an EMBL/GenBank/DDBJ whole genome shotgun (WGS) entry which is preliminary data.</text>
</comment>
<evidence type="ECO:0000313" key="1">
    <source>
        <dbReference type="EMBL" id="OEL38603.1"/>
    </source>
</evidence>
<dbReference type="AlphaFoldDB" id="A0A1E5WMM9"/>
<gene>
    <name evidence="1" type="ORF">BAE44_0000378</name>
</gene>
<name>A0A1E5WMM9_9POAL</name>
<protein>
    <submittedName>
        <fullName evidence="1">Uncharacterized protein</fullName>
    </submittedName>
</protein>
<organism evidence="1 2">
    <name type="scientific">Dichanthelium oligosanthes</name>
    <dbReference type="NCBI Taxonomy" id="888268"/>
    <lineage>
        <taxon>Eukaryota</taxon>
        <taxon>Viridiplantae</taxon>
        <taxon>Streptophyta</taxon>
        <taxon>Embryophyta</taxon>
        <taxon>Tracheophyta</taxon>
        <taxon>Spermatophyta</taxon>
        <taxon>Magnoliopsida</taxon>
        <taxon>Liliopsida</taxon>
        <taxon>Poales</taxon>
        <taxon>Poaceae</taxon>
        <taxon>PACMAD clade</taxon>
        <taxon>Panicoideae</taxon>
        <taxon>Panicodae</taxon>
        <taxon>Paniceae</taxon>
        <taxon>Dichantheliinae</taxon>
        <taxon>Dichanthelium</taxon>
    </lineage>
</organism>
<dbReference type="OrthoDB" id="693507at2759"/>
<reference evidence="1 2" key="1">
    <citation type="submission" date="2016-09" db="EMBL/GenBank/DDBJ databases">
        <title>The draft genome of Dichanthelium oligosanthes: A C3 panicoid grass species.</title>
        <authorList>
            <person name="Studer A.J."/>
            <person name="Schnable J.C."/>
            <person name="Brutnell T.P."/>
        </authorList>
    </citation>
    <scope>NUCLEOTIDE SEQUENCE [LARGE SCALE GENOMIC DNA]</scope>
    <source>
        <strain evidence="2">cv. Kellogg 1175</strain>
        <tissue evidence="1">Leaf</tissue>
    </source>
</reference>
<feature type="non-terminal residue" evidence="1">
    <location>
        <position position="1"/>
    </location>
</feature>